<reference evidence="9 10" key="1">
    <citation type="submission" date="2020-12" db="EMBL/GenBank/DDBJ databases">
        <title>Brachybacterium sp. MASK1Z-5, whole genome shotgun sequence.</title>
        <authorList>
            <person name="Tuo L."/>
        </authorList>
    </citation>
    <scope>NUCLEOTIDE SEQUENCE [LARGE SCALE GENOMIC DNA]</scope>
    <source>
        <strain evidence="9 10">MASK1Z-5</strain>
    </source>
</reference>
<feature type="domain" description="Alcohol dehydrogenase-like N-terminal" evidence="8">
    <location>
        <begin position="23"/>
        <end position="141"/>
    </location>
</feature>
<sequence length="336" mass="35088">MRALQLQKAQDLRVVDREIPELGPDDVQIDVEWGGICGSDLGYWRHGATGTAQMRHPLVLGHEVSGRIRALGPDVAGLTVGQAVTVHPARTTGPLPERLAGRDNLHPDLTYLGSAMRDPHTDGGFAQVLQVRAAQVVPLPEGLDTRRAVLAEPLGVAMHAVHRAGDVEGAHVLVSGCGPVGLLVVLAVKAAGAAHVTAIDLAEPARAAAASVGADVTTDSPEGMDERISVAFECSGAPASLDGIIRCIPRASTIVQVGNLPVTPVTVSLGPIVSKEIDYRGTFRFVAEIEDAVRLLAGSDTAERVISHEFPLDEAEAAFTTAATDPTSSKVILRIG</sequence>
<evidence type="ECO:0000256" key="4">
    <source>
        <dbReference type="ARBA" id="ARBA00022833"/>
    </source>
</evidence>
<keyword evidence="3 6" id="KW-0479">Metal-binding</keyword>
<comment type="caution">
    <text evidence="9">The sequence shown here is derived from an EMBL/GenBank/DDBJ whole genome shotgun (WGS) entry which is preliminary data.</text>
</comment>
<dbReference type="Gene3D" id="3.40.50.720">
    <property type="entry name" value="NAD(P)-binding Rossmann-like Domain"/>
    <property type="match status" value="1"/>
</dbReference>
<dbReference type="InterPro" id="IPR002328">
    <property type="entry name" value="ADH_Zn_CS"/>
</dbReference>
<dbReference type="Pfam" id="PF08240">
    <property type="entry name" value="ADH_N"/>
    <property type="match status" value="1"/>
</dbReference>
<organism evidence="9 10">
    <name type="scientific">Brachybacterium halotolerans</name>
    <dbReference type="NCBI Taxonomy" id="2795215"/>
    <lineage>
        <taxon>Bacteria</taxon>
        <taxon>Bacillati</taxon>
        <taxon>Actinomycetota</taxon>
        <taxon>Actinomycetes</taxon>
        <taxon>Micrococcales</taxon>
        <taxon>Dermabacteraceae</taxon>
        <taxon>Brachybacterium</taxon>
    </lineage>
</organism>
<dbReference type="PANTHER" id="PTHR43161">
    <property type="entry name" value="SORBITOL DEHYDROGENASE"/>
    <property type="match status" value="1"/>
</dbReference>
<evidence type="ECO:0000256" key="5">
    <source>
        <dbReference type="ARBA" id="ARBA00023002"/>
    </source>
</evidence>
<comment type="cofactor">
    <cofactor evidence="1 6">
        <name>Zn(2+)</name>
        <dbReference type="ChEBI" id="CHEBI:29105"/>
    </cofactor>
</comment>
<protein>
    <submittedName>
        <fullName evidence="9">L-idonate 5-dehydrogenase</fullName>
    </submittedName>
</protein>
<keyword evidence="10" id="KW-1185">Reference proteome</keyword>
<comment type="similarity">
    <text evidence="2 6">Belongs to the zinc-containing alcohol dehydrogenase family.</text>
</comment>
<evidence type="ECO:0000256" key="2">
    <source>
        <dbReference type="ARBA" id="ARBA00008072"/>
    </source>
</evidence>
<gene>
    <name evidence="9" type="ORF">I8D64_12055</name>
</gene>
<dbReference type="RefSeq" id="WP_200503038.1">
    <property type="nucleotide sequence ID" value="NZ_JAEDAJ010000007.1"/>
</dbReference>
<dbReference type="CDD" id="cd08232">
    <property type="entry name" value="idonate-5-DH"/>
    <property type="match status" value="1"/>
</dbReference>
<feature type="domain" description="Alcohol dehydrogenase-like C-terminal" evidence="7">
    <location>
        <begin position="179"/>
        <end position="297"/>
    </location>
</feature>
<dbReference type="SUPFAM" id="SSF50129">
    <property type="entry name" value="GroES-like"/>
    <property type="match status" value="1"/>
</dbReference>
<evidence type="ECO:0000259" key="8">
    <source>
        <dbReference type="Pfam" id="PF08240"/>
    </source>
</evidence>
<accession>A0ABS1BC06</accession>
<proteinExistence type="inferred from homology"/>
<keyword evidence="4 6" id="KW-0862">Zinc</keyword>
<dbReference type="Proteomes" id="UP000612352">
    <property type="component" value="Unassembled WGS sequence"/>
</dbReference>
<dbReference type="InterPro" id="IPR036291">
    <property type="entry name" value="NAD(P)-bd_dom_sf"/>
</dbReference>
<dbReference type="PANTHER" id="PTHR43161:SF9">
    <property type="entry name" value="SORBITOL DEHYDROGENASE"/>
    <property type="match status" value="1"/>
</dbReference>
<dbReference type="Gene3D" id="3.90.180.10">
    <property type="entry name" value="Medium-chain alcohol dehydrogenases, catalytic domain"/>
    <property type="match status" value="1"/>
</dbReference>
<name>A0ABS1BC06_9MICO</name>
<dbReference type="PROSITE" id="PS00059">
    <property type="entry name" value="ADH_ZINC"/>
    <property type="match status" value="1"/>
</dbReference>
<evidence type="ECO:0000256" key="1">
    <source>
        <dbReference type="ARBA" id="ARBA00001947"/>
    </source>
</evidence>
<dbReference type="SUPFAM" id="SSF51735">
    <property type="entry name" value="NAD(P)-binding Rossmann-fold domains"/>
    <property type="match status" value="1"/>
</dbReference>
<evidence type="ECO:0000313" key="9">
    <source>
        <dbReference type="EMBL" id="MBK0332129.1"/>
    </source>
</evidence>
<dbReference type="EMBL" id="JAEDAJ010000007">
    <property type="protein sequence ID" value="MBK0332129.1"/>
    <property type="molecule type" value="Genomic_DNA"/>
</dbReference>
<keyword evidence="5" id="KW-0560">Oxidoreductase</keyword>
<evidence type="ECO:0000259" key="7">
    <source>
        <dbReference type="Pfam" id="PF00107"/>
    </source>
</evidence>
<evidence type="ECO:0000256" key="3">
    <source>
        <dbReference type="ARBA" id="ARBA00022723"/>
    </source>
</evidence>
<dbReference type="InterPro" id="IPR011032">
    <property type="entry name" value="GroES-like_sf"/>
</dbReference>
<dbReference type="InterPro" id="IPR013149">
    <property type="entry name" value="ADH-like_C"/>
</dbReference>
<evidence type="ECO:0000256" key="6">
    <source>
        <dbReference type="RuleBase" id="RU361277"/>
    </source>
</evidence>
<evidence type="ECO:0000313" key="10">
    <source>
        <dbReference type="Proteomes" id="UP000612352"/>
    </source>
</evidence>
<dbReference type="Pfam" id="PF00107">
    <property type="entry name" value="ADH_zinc_N"/>
    <property type="match status" value="1"/>
</dbReference>
<dbReference type="InterPro" id="IPR013154">
    <property type="entry name" value="ADH-like_N"/>
</dbReference>